<proteinExistence type="predicted"/>
<evidence type="ECO:0000313" key="1">
    <source>
        <dbReference type="Proteomes" id="UP000887540"/>
    </source>
</evidence>
<dbReference type="Proteomes" id="UP000887540">
    <property type="component" value="Unplaced"/>
</dbReference>
<dbReference type="WBParaSite" id="ACRNAN_scaffold4232.g11188.t1">
    <property type="protein sequence ID" value="ACRNAN_scaffold4232.g11188.t1"/>
    <property type="gene ID" value="ACRNAN_scaffold4232.g11188"/>
</dbReference>
<dbReference type="AlphaFoldDB" id="A0A914DWB0"/>
<organism evidence="1 2">
    <name type="scientific">Acrobeloides nanus</name>
    <dbReference type="NCBI Taxonomy" id="290746"/>
    <lineage>
        <taxon>Eukaryota</taxon>
        <taxon>Metazoa</taxon>
        <taxon>Ecdysozoa</taxon>
        <taxon>Nematoda</taxon>
        <taxon>Chromadorea</taxon>
        <taxon>Rhabditida</taxon>
        <taxon>Tylenchina</taxon>
        <taxon>Cephalobomorpha</taxon>
        <taxon>Cephaloboidea</taxon>
        <taxon>Cephalobidae</taxon>
        <taxon>Acrobeloides</taxon>
    </lineage>
</organism>
<reference evidence="2" key="1">
    <citation type="submission" date="2022-11" db="UniProtKB">
        <authorList>
            <consortium name="WormBaseParasite"/>
        </authorList>
    </citation>
    <scope>IDENTIFICATION</scope>
</reference>
<evidence type="ECO:0000313" key="2">
    <source>
        <dbReference type="WBParaSite" id="ACRNAN_scaffold4232.g11188.t1"/>
    </source>
</evidence>
<name>A0A914DWB0_9BILA</name>
<dbReference type="InterPro" id="IPR016187">
    <property type="entry name" value="CTDL_fold"/>
</dbReference>
<protein>
    <submittedName>
        <fullName evidence="2">Uncharacterized protein</fullName>
    </submittedName>
</protein>
<accession>A0A914DWB0</accession>
<keyword evidence="1" id="KW-1185">Reference proteome</keyword>
<sequence length="87" mass="10109">MFVGELAFDTIKTVDANTYYYFWFGWNHNGNTYGWSDGSPFDYGDILNLGYAGYIYGSRLSKDFHWDAWYSPSTNYPAICKSTSFDF</sequence>
<dbReference type="SUPFAM" id="SSF56436">
    <property type="entry name" value="C-type lectin-like"/>
    <property type="match status" value="1"/>
</dbReference>